<reference evidence="2 3" key="1">
    <citation type="journal article" date="2018" name="BMC Genomics">
        <title>Genomic evidence for intraspecific hybridization in a clonal and extremely halotolerant yeast.</title>
        <authorList>
            <person name="Gostincar C."/>
            <person name="Stajich J.E."/>
            <person name="Zupancic J."/>
            <person name="Zalar P."/>
            <person name="Gunde-Cimerman N."/>
        </authorList>
    </citation>
    <scope>NUCLEOTIDE SEQUENCE [LARGE SCALE GENOMIC DNA]</scope>
    <source>
        <strain evidence="2 3">EXF-151</strain>
    </source>
</reference>
<name>A0A3M7B765_HORWE</name>
<dbReference type="Proteomes" id="UP000270230">
    <property type="component" value="Unassembled WGS sequence"/>
</dbReference>
<dbReference type="PANTHER" id="PTHR10612:SF34">
    <property type="entry name" value="APOLIPOPROTEIN D"/>
    <property type="match status" value="1"/>
</dbReference>
<dbReference type="InterPro" id="IPR000566">
    <property type="entry name" value="Lipocln_cytosolic_FA-bd_dom"/>
</dbReference>
<dbReference type="Gene3D" id="2.40.128.20">
    <property type="match status" value="1"/>
</dbReference>
<evidence type="ECO:0000259" key="1">
    <source>
        <dbReference type="Pfam" id="PF08212"/>
    </source>
</evidence>
<organism evidence="2 3">
    <name type="scientific">Hortaea werneckii</name>
    <name type="common">Black yeast</name>
    <name type="synonym">Cladosporium werneckii</name>
    <dbReference type="NCBI Taxonomy" id="91943"/>
    <lineage>
        <taxon>Eukaryota</taxon>
        <taxon>Fungi</taxon>
        <taxon>Dikarya</taxon>
        <taxon>Ascomycota</taxon>
        <taxon>Pezizomycotina</taxon>
        <taxon>Dothideomycetes</taxon>
        <taxon>Dothideomycetidae</taxon>
        <taxon>Mycosphaerellales</taxon>
        <taxon>Teratosphaeriaceae</taxon>
        <taxon>Hortaea</taxon>
    </lineage>
</organism>
<evidence type="ECO:0000313" key="2">
    <source>
        <dbReference type="EMBL" id="RMY35623.1"/>
    </source>
</evidence>
<dbReference type="InterPro" id="IPR012674">
    <property type="entry name" value="Calycin"/>
</dbReference>
<dbReference type="GO" id="GO:0005737">
    <property type="term" value="C:cytoplasm"/>
    <property type="evidence" value="ECO:0007669"/>
    <property type="project" value="TreeGrafter"/>
</dbReference>
<dbReference type="SUPFAM" id="SSF50814">
    <property type="entry name" value="Lipocalins"/>
    <property type="match status" value="1"/>
</dbReference>
<dbReference type="EMBL" id="QWIN01001866">
    <property type="protein sequence ID" value="RMY35623.1"/>
    <property type="molecule type" value="Genomic_DNA"/>
</dbReference>
<dbReference type="Pfam" id="PF08212">
    <property type="entry name" value="Lipocalin_2"/>
    <property type="match status" value="1"/>
</dbReference>
<dbReference type="OrthoDB" id="565904at2759"/>
<gene>
    <name evidence="2" type="ORF">D0865_13862</name>
</gene>
<proteinExistence type="predicted"/>
<comment type="caution">
    <text evidence="2">The sequence shown here is derived from an EMBL/GenBank/DDBJ whole genome shotgun (WGS) entry which is preliminary data.</text>
</comment>
<sequence>MSAAASHHCQHKQRYILSSALSKSSWYTEFNMLGKAGVAFALLASARANSLYRRHTRQNQIGEPINDVAPALWDKYVPFQSDFNALAERGLNRQCFYPPPTEDFNVDTYLGRWYQVAGNPASFTAACDGCIFAEYSLNANGTVAVTNGCQRDTPAGPVPVRINGTATPAPRAYGNEGVFTVNFPFPTSGADVEGSEGSCPGPNYIVQAFDNYRGWALVQSSNFTTLFVLSREQQRTSMEIDQWLAIAEELGSDISNVVRYNQAGCTAI</sequence>
<dbReference type="AlphaFoldDB" id="A0A3M7B765"/>
<dbReference type="GO" id="GO:0000302">
    <property type="term" value="P:response to reactive oxygen species"/>
    <property type="evidence" value="ECO:0007669"/>
    <property type="project" value="TreeGrafter"/>
</dbReference>
<accession>A0A3M7B765</accession>
<protein>
    <recommendedName>
        <fullName evidence="1">Lipocalin/cytosolic fatty-acid binding domain-containing protein</fullName>
    </recommendedName>
</protein>
<dbReference type="PANTHER" id="PTHR10612">
    <property type="entry name" value="APOLIPOPROTEIN D"/>
    <property type="match status" value="1"/>
</dbReference>
<evidence type="ECO:0000313" key="3">
    <source>
        <dbReference type="Proteomes" id="UP000270230"/>
    </source>
</evidence>
<feature type="domain" description="Lipocalin/cytosolic fatty-acid binding" evidence="1">
    <location>
        <begin position="105"/>
        <end position="260"/>
    </location>
</feature>
<dbReference type="GO" id="GO:0006629">
    <property type="term" value="P:lipid metabolic process"/>
    <property type="evidence" value="ECO:0007669"/>
    <property type="project" value="TreeGrafter"/>
</dbReference>